<evidence type="ECO:0000313" key="2">
    <source>
        <dbReference type="Proteomes" id="UP000245934"/>
    </source>
</evidence>
<keyword evidence="2" id="KW-1185">Reference proteome</keyword>
<accession>A0A2V2MW18</accession>
<organism evidence="1 2">
    <name type="scientific">Methanospirillum stamsii</name>
    <dbReference type="NCBI Taxonomy" id="1277351"/>
    <lineage>
        <taxon>Archaea</taxon>
        <taxon>Methanobacteriati</taxon>
        <taxon>Methanobacteriota</taxon>
        <taxon>Stenosarchaea group</taxon>
        <taxon>Methanomicrobia</taxon>
        <taxon>Methanomicrobiales</taxon>
        <taxon>Methanospirillaceae</taxon>
        <taxon>Methanospirillum</taxon>
    </lineage>
</organism>
<dbReference type="OrthoDB" id="117677at2157"/>
<dbReference type="EMBL" id="QGMZ01000061">
    <property type="protein sequence ID" value="PWR69586.1"/>
    <property type="molecule type" value="Genomic_DNA"/>
</dbReference>
<reference evidence="1 2" key="1">
    <citation type="submission" date="2018-05" db="EMBL/GenBank/DDBJ databases">
        <title>Draft genome of Methanospirillum stamsii Pt1.</title>
        <authorList>
            <person name="Dueholm M.S."/>
            <person name="Nielsen P.H."/>
            <person name="Bakmann L.F."/>
            <person name="Otzen D.E."/>
        </authorList>
    </citation>
    <scope>NUCLEOTIDE SEQUENCE [LARGE SCALE GENOMIC DNA]</scope>
    <source>
        <strain evidence="1 2">Pt1</strain>
    </source>
</reference>
<dbReference type="RefSeq" id="WP_109942441.1">
    <property type="nucleotide sequence ID" value="NZ_QGMZ01000061.1"/>
</dbReference>
<proteinExistence type="predicted"/>
<comment type="caution">
    <text evidence="1">The sequence shown here is derived from an EMBL/GenBank/DDBJ whole genome shotgun (WGS) entry which is preliminary data.</text>
</comment>
<gene>
    <name evidence="1" type="ORF">DLD82_17590</name>
</gene>
<dbReference type="Proteomes" id="UP000245934">
    <property type="component" value="Unassembled WGS sequence"/>
</dbReference>
<dbReference type="AlphaFoldDB" id="A0A2V2MW18"/>
<protein>
    <submittedName>
        <fullName evidence="1">Uncharacterized protein</fullName>
    </submittedName>
</protein>
<sequence>MDNAGRGERVSGYTARSLLIAAGFTAEKVTGCSRIFDIIAWNHDEIIGLVIRTSRSKGISDFSSLVAELGNIVQKRTFPGEIHIRIWILQSHEWKQYRVLPGGAIACSGGLV</sequence>
<evidence type="ECO:0000313" key="1">
    <source>
        <dbReference type="EMBL" id="PWR69586.1"/>
    </source>
</evidence>
<name>A0A2V2MW18_9EURY</name>